<evidence type="ECO:0000256" key="2">
    <source>
        <dbReference type="ARBA" id="ARBA00023125"/>
    </source>
</evidence>
<comment type="caution">
    <text evidence="5">The sequence shown here is derived from an EMBL/GenBank/DDBJ whole genome shotgun (WGS) entry which is preliminary data.</text>
</comment>
<dbReference type="RefSeq" id="WP_057641510.1">
    <property type="nucleotide sequence ID" value="NZ_LDJP01000070.1"/>
</dbReference>
<keyword evidence="2" id="KW-0238">DNA-binding</keyword>
<dbReference type="NCBIfam" id="NF033788">
    <property type="entry name" value="HTH_metalloreg"/>
    <property type="match status" value="1"/>
</dbReference>
<evidence type="ECO:0000256" key="3">
    <source>
        <dbReference type="ARBA" id="ARBA00023163"/>
    </source>
</evidence>
<dbReference type="PRINTS" id="PR00778">
    <property type="entry name" value="HTHARSR"/>
</dbReference>
<evidence type="ECO:0000313" key="6">
    <source>
        <dbReference type="Proteomes" id="UP000050940"/>
    </source>
</evidence>
<dbReference type="AlphaFoldDB" id="A0A0R0E1G7"/>
<keyword evidence="6" id="KW-1185">Reference proteome</keyword>
<protein>
    <submittedName>
        <fullName evidence="5">ArsR family transcriptional regulator</fullName>
    </submittedName>
</protein>
<name>A0A0R0E1G7_9GAMM</name>
<dbReference type="PROSITE" id="PS50987">
    <property type="entry name" value="HTH_ARSR_2"/>
    <property type="match status" value="1"/>
</dbReference>
<dbReference type="STRING" id="659018.ABB34_11730"/>
<gene>
    <name evidence="5" type="ORF">ABB34_11730</name>
</gene>
<reference evidence="5 6" key="1">
    <citation type="submission" date="2015-05" db="EMBL/GenBank/DDBJ databases">
        <title>Genome sequencing and analysis of members of genus Stenotrophomonas.</title>
        <authorList>
            <person name="Patil P.P."/>
            <person name="Midha S."/>
            <person name="Patil P.B."/>
        </authorList>
    </citation>
    <scope>NUCLEOTIDE SEQUENCE [LARGE SCALE GENOMIC DNA]</scope>
    <source>
        <strain evidence="5 6">JCM 16244</strain>
    </source>
</reference>
<dbReference type="SMART" id="SM00418">
    <property type="entry name" value="HTH_ARSR"/>
    <property type="match status" value="1"/>
</dbReference>
<dbReference type="PATRIC" id="fig|659018.3.peg.2479"/>
<keyword evidence="3" id="KW-0804">Transcription</keyword>
<dbReference type="GO" id="GO:0003700">
    <property type="term" value="F:DNA-binding transcription factor activity"/>
    <property type="evidence" value="ECO:0007669"/>
    <property type="project" value="InterPro"/>
</dbReference>
<dbReference type="PANTHER" id="PTHR43132">
    <property type="entry name" value="ARSENICAL RESISTANCE OPERON REPRESSOR ARSR-RELATED"/>
    <property type="match status" value="1"/>
</dbReference>
<dbReference type="CDD" id="cd00090">
    <property type="entry name" value="HTH_ARSR"/>
    <property type="match status" value="1"/>
</dbReference>
<dbReference type="PANTHER" id="PTHR43132:SF2">
    <property type="entry name" value="ARSENICAL RESISTANCE OPERON REPRESSOR ARSR-RELATED"/>
    <property type="match status" value="1"/>
</dbReference>
<dbReference type="Proteomes" id="UP000050940">
    <property type="component" value="Unassembled WGS sequence"/>
</dbReference>
<keyword evidence="1" id="KW-0805">Transcription regulation</keyword>
<sequence>MEMKDAIASLTALGHATRLAAFRLLVEAGPAGRMAGDIGEALGVPGATLSFHLKELVHAGLVEGESQGRYVCYRANFQAMNGLIEYLTHNCCAGSGDAECAQVTDSTCGC</sequence>
<evidence type="ECO:0000256" key="1">
    <source>
        <dbReference type="ARBA" id="ARBA00023015"/>
    </source>
</evidence>
<accession>A0A0R0E1G7</accession>
<dbReference type="EMBL" id="LDJP01000070">
    <property type="protein sequence ID" value="KRG83475.1"/>
    <property type="molecule type" value="Genomic_DNA"/>
</dbReference>
<dbReference type="Pfam" id="PF12840">
    <property type="entry name" value="HTH_20"/>
    <property type="match status" value="1"/>
</dbReference>
<dbReference type="InterPro" id="IPR051011">
    <property type="entry name" value="Metal_resp_trans_reg"/>
</dbReference>
<dbReference type="SUPFAM" id="SSF46785">
    <property type="entry name" value="Winged helix' DNA-binding domain"/>
    <property type="match status" value="1"/>
</dbReference>
<dbReference type="Gene3D" id="1.10.10.10">
    <property type="entry name" value="Winged helix-like DNA-binding domain superfamily/Winged helix DNA-binding domain"/>
    <property type="match status" value="1"/>
</dbReference>
<organism evidence="5 6">
    <name type="scientific">Stenotrophomonas daejeonensis</name>
    <dbReference type="NCBI Taxonomy" id="659018"/>
    <lineage>
        <taxon>Bacteria</taxon>
        <taxon>Pseudomonadati</taxon>
        <taxon>Pseudomonadota</taxon>
        <taxon>Gammaproteobacteria</taxon>
        <taxon>Lysobacterales</taxon>
        <taxon>Lysobacteraceae</taxon>
        <taxon>Stenotrophomonas</taxon>
    </lineage>
</organism>
<dbReference type="OrthoDB" id="5297460at2"/>
<dbReference type="InterPro" id="IPR001845">
    <property type="entry name" value="HTH_ArsR_DNA-bd_dom"/>
</dbReference>
<evidence type="ECO:0000259" key="4">
    <source>
        <dbReference type="PROSITE" id="PS50987"/>
    </source>
</evidence>
<dbReference type="InterPro" id="IPR036388">
    <property type="entry name" value="WH-like_DNA-bd_sf"/>
</dbReference>
<evidence type="ECO:0000313" key="5">
    <source>
        <dbReference type="EMBL" id="KRG83475.1"/>
    </source>
</evidence>
<dbReference type="GO" id="GO:0003677">
    <property type="term" value="F:DNA binding"/>
    <property type="evidence" value="ECO:0007669"/>
    <property type="project" value="UniProtKB-KW"/>
</dbReference>
<proteinExistence type="predicted"/>
<feature type="domain" description="HTH arsR-type" evidence="4">
    <location>
        <begin position="1"/>
        <end position="95"/>
    </location>
</feature>
<dbReference type="InterPro" id="IPR036390">
    <property type="entry name" value="WH_DNA-bd_sf"/>
</dbReference>
<dbReference type="InterPro" id="IPR011991">
    <property type="entry name" value="ArsR-like_HTH"/>
</dbReference>